<feature type="signal peptide" evidence="1">
    <location>
        <begin position="1"/>
        <end position="19"/>
    </location>
</feature>
<evidence type="ECO:0000313" key="4">
    <source>
        <dbReference type="Proteomes" id="UP000321055"/>
    </source>
</evidence>
<feature type="chain" id="PRO_5022719400" evidence="1">
    <location>
        <begin position="20"/>
        <end position="266"/>
    </location>
</feature>
<reference evidence="3 4" key="1">
    <citation type="submission" date="2018-09" db="EMBL/GenBank/DDBJ databases">
        <title>Metagenome Assembled Genomes from an Advanced Water Purification Facility.</title>
        <authorList>
            <person name="Stamps B.W."/>
            <person name="Spear J.R."/>
        </authorList>
    </citation>
    <scope>NUCLEOTIDE SEQUENCE [LARGE SCALE GENOMIC DNA]</scope>
    <source>
        <strain evidence="3">Bin_54_1</strain>
    </source>
</reference>
<dbReference type="Pfam" id="PF04784">
    <property type="entry name" value="DUF547"/>
    <property type="match status" value="1"/>
</dbReference>
<dbReference type="InterPro" id="IPR006869">
    <property type="entry name" value="DUF547"/>
</dbReference>
<sequence>MKQFLLVFVLLVLANAAVASRFDHGVWDGLLHDHVQTINHGQASQVDYDGFLQKHAVLRTYLSQLSAVSANEFSTWSQTERLAFLINAYNAYTVDLILTRYPKLDSIKDLGSLLQSPWKKSFVPLFGKMLSLDDIEHGMIRKPGDYNEPRIHFAVNCASIGCPGLLNEAYTGTKLESQLETVARAFLADRSRNRYNATTGRLEVSKIFDWYREDFERGWKGWHKLDQFFAHYADSLTDTPEAKASIIAGSIKIKFLDYDWALNEKK</sequence>
<dbReference type="GO" id="GO:0009055">
    <property type="term" value="F:electron transfer activity"/>
    <property type="evidence" value="ECO:0007669"/>
    <property type="project" value="TreeGrafter"/>
</dbReference>
<evidence type="ECO:0000256" key="1">
    <source>
        <dbReference type="SAM" id="SignalP"/>
    </source>
</evidence>
<comment type="caution">
    <text evidence="3">The sequence shown here is derived from an EMBL/GenBank/DDBJ whole genome shotgun (WGS) entry which is preliminary data.</text>
</comment>
<dbReference type="PANTHER" id="PTHR34386">
    <property type="entry name" value="GLUTAREDOXIN"/>
    <property type="match status" value="1"/>
</dbReference>
<dbReference type="InterPro" id="IPR051548">
    <property type="entry name" value="Grx-like_ET"/>
</dbReference>
<keyword evidence="1" id="KW-0732">Signal</keyword>
<dbReference type="PANTHER" id="PTHR34386:SF1">
    <property type="entry name" value="GLUTAREDOXIN-LIKE PROTEIN NRDH"/>
    <property type="match status" value="1"/>
</dbReference>
<protein>
    <submittedName>
        <fullName evidence="3">DUF547 domain-containing protein</fullName>
    </submittedName>
</protein>
<dbReference type="Proteomes" id="UP000321055">
    <property type="component" value="Unassembled WGS sequence"/>
</dbReference>
<dbReference type="AlphaFoldDB" id="A0A5C7VZM5"/>
<name>A0A5C7VZM5_9PROT</name>
<proteinExistence type="predicted"/>
<accession>A0A5C7VZM5</accession>
<dbReference type="EMBL" id="SSFX01000029">
    <property type="protein sequence ID" value="TXI29654.1"/>
    <property type="molecule type" value="Genomic_DNA"/>
</dbReference>
<gene>
    <name evidence="3" type="ORF">E6Q60_03755</name>
</gene>
<feature type="domain" description="DUF547" evidence="2">
    <location>
        <begin position="74"/>
        <end position="187"/>
    </location>
</feature>
<evidence type="ECO:0000259" key="2">
    <source>
        <dbReference type="Pfam" id="PF04784"/>
    </source>
</evidence>
<organism evidence="3 4">
    <name type="scientific">Nitrosomonas oligotropha</name>
    <dbReference type="NCBI Taxonomy" id="42354"/>
    <lineage>
        <taxon>Bacteria</taxon>
        <taxon>Pseudomonadati</taxon>
        <taxon>Pseudomonadota</taxon>
        <taxon>Betaproteobacteria</taxon>
        <taxon>Nitrosomonadales</taxon>
        <taxon>Nitrosomonadaceae</taxon>
        <taxon>Nitrosomonas</taxon>
    </lineage>
</organism>
<evidence type="ECO:0000313" key="3">
    <source>
        <dbReference type="EMBL" id="TXI29654.1"/>
    </source>
</evidence>
<dbReference type="GO" id="GO:0045454">
    <property type="term" value="P:cell redox homeostasis"/>
    <property type="evidence" value="ECO:0007669"/>
    <property type="project" value="TreeGrafter"/>
</dbReference>